<evidence type="ECO:0000256" key="1">
    <source>
        <dbReference type="SAM" id="MobiDB-lite"/>
    </source>
</evidence>
<feature type="compositionally biased region" description="Pro residues" evidence="1">
    <location>
        <begin position="35"/>
        <end position="46"/>
    </location>
</feature>
<evidence type="ECO:0000259" key="2">
    <source>
        <dbReference type="Pfam" id="PF07762"/>
    </source>
</evidence>
<feature type="domain" description="DUF1618" evidence="2">
    <location>
        <begin position="240"/>
        <end position="277"/>
    </location>
</feature>
<feature type="region of interest" description="Disordered" evidence="1">
    <location>
        <begin position="341"/>
        <end position="404"/>
    </location>
</feature>
<comment type="caution">
    <text evidence="3">The sequence shown here is derived from an EMBL/GenBank/DDBJ whole genome shotgun (WGS) entry which is preliminary data.</text>
</comment>
<dbReference type="PANTHER" id="PTHR33074:SF42">
    <property type="entry name" value="DUF1618 DOMAIN-CONTAINING PROTEIN"/>
    <property type="match status" value="1"/>
</dbReference>
<gene>
    <name evidence="3" type="ORF">BAE44_0023017</name>
</gene>
<reference evidence="3 4" key="1">
    <citation type="submission" date="2016-09" db="EMBL/GenBank/DDBJ databases">
        <title>The draft genome of Dichanthelium oligosanthes: A C3 panicoid grass species.</title>
        <authorList>
            <person name="Studer A.J."/>
            <person name="Schnable J.C."/>
            <person name="Brutnell T.P."/>
        </authorList>
    </citation>
    <scope>NUCLEOTIDE SEQUENCE [LARGE SCALE GENOMIC DNA]</scope>
    <source>
        <strain evidence="4">cv. Kellogg 1175</strain>
        <tissue evidence="3">Leaf</tissue>
    </source>
</reference>
<dbReference type="OrthoDB" id="672016at2759"/>
<feature type="region of interest" description="Disordered" evidence="1">
    <location>
        <begin position="27"/>
        <end position="46"/>
    </location>
</feature>
<keyword evidence="4" id="KW-1185">Reference proteome</keyword>
<evidence type="ECO:0000313" key="3">
    <source>
        <dbReference type="EMBL" id="OEL15964.1"/>
    </source>
</evidence>
<dbReference type="Pfam" id="PF07762">
    <property type="entry name" value="DUF1618"/>
    <property type="match status" value="1"/>
</dbReference>
<evidence type="ECO:0000313" key="4">
    <source>
        <dbReference type="Proteomes" id="UP000095767"/>
    </source>
</evidence>
<organism evidence="3 4">
    <name type="scientific">Dichanthelium oligosanthes</name>
    <dbReference type="NCBI Taxonomy" id="888268"/>
    <lineage>
        <taxon>Eukaryota</taxon>
        <taxon>Viridiplantae</taxon>
        <taxon>Streptophyta</taxon>
        <taxon>Embryophyta</taxon>
        <taxon>Tracheophyta</taxon>
        <taxon>Spermatophyta</taxon>
        <taxon>Magnoliopsida</taxon>
        <taxon>Liliopsida</taxon>
        <taxon>Poales</taxon>
        <taxon>Poaceae</taxon>
        <taxon>PACMAD clade</taxon>
        <taxon>Panicoideae</taxon>
        <taxon>Panicodae</taxon>
        <taxon>Paniceae</taxon>
        <taxon>Dichantheliinae</taxon>
        <taxon>Dichanthelium</taxon>
    </lineage>
</organism>
<dbReference type="InterPro" id="IPR011676">
    <property type="entry name" value="DUF1618"/>
</dbReference>
<feature type="compositionally biased region" description="Basic and acidic residues" evidence="1">
    <location>
        <begin position="381"/>
        <end position="395"/>
    </location>
</feature>
<dbReference type="STRING" id="888268.A0A1E5UT12"/>
<name>A0A1E5UT12_9POAL</name>
<dbReference type="AlphaFoldDB" id="A0A1E5UT12"/>
<proteinExistence type="predicted"/>
<dbReference type="PANTHER" id="PTHR33074">
    <property type="entry name" value="EXPRESSED PROTEIN-RELATED"/>
    <property type="match status" value="1"/>
</dbReference>
<dbReference type="Proteomes" id="UP000095767">
    <property type="component" value="Unassembled WGS sequence"/>
</dbReference>
<sequence length="404" mass="44807">MLTAMAFLDVNGDGLGLPLSLRQTLGLGGRQPRRATPPPIYPDDLGPPPESILLDTDGYLSNRTNATTAEGLTKAGKRITVTFWAAHPPRASCFTVHAPDLDPSAFGDVPTVLTTEDDLALLRVPICHPCSVINPSCDDYFVYQAGDESKGPSLDLIPKPPPVYCSDYQVGLLRCRVRDIYFVAILRWAVRKGEYDLYLYSSETGTWGTKLMYLASRQEFKFIRCTKVITIGGELGSIGWVDLSLGILICDILLDNHELRYIPLQPSPAVPKRLGQEDGRRKAWVVAVDMRNHTLKGVADYDCGRLVRYNFFWGSGISKHLRRTSSASGRVKKVLDKLKARGGTSKRCRHDDDDPHDRDYDPHPSELHTESSIAGEDDDEVSQHDRGGEGEEIDIHGYTAPSRK</sequence>
<protein>
    <recommendedName>
        <fullName evidence="2">DUF1618 domain-containing protein</fullName>
    </recommendedName>
</protein>
<dbReference type="EMBL" id="LWDX02064679">
    <property type="protein sequence ID" value="OEL15964.1"/>
    <property type="molecule type" value="Genomic_DNA"/>
</dbReference>
<accession>A0A1E5UT12</accession>
<feature type="compositionally biased region" description="Basic and acidic residues" evidence="1">
    <location>
        <begin position="349"/>
        <end position="369"/>
    </location>
</feature>